<feature type="transmembrane region" description="Helical" evidence="1">
    <location>
        <begin position="6"/>
        <end position="24"/>
    </location>
</feature>
<dbReference type="Proteomes" id="UP000747013">
    <property type="component" value="Unassembled WGS sequence"/>
</dbReference>
<dbReference type="AlphaFoldDB" id="A0A921HSR9"/>
<sequence>MSGQLSAEWWVAFILINLYYGLNVDPKYDKVVTIFSLVGLTIINVVLLFLRFV</sequence>
<protein>
    <submittedName>
        <fullName evidence="2">Uncharacterized protein</fullName>
    </submittedName>
</protein>
<evidence type="ECO:0000313" key="2">
    <source>
        <dbReference type="EMBL" id="HJF87710.1"/>
    </source>
</evidence>
<feature type="transmembrane region" description="Helical" evidence="1">
    <location>
        <begin position="31"/>
        <end position="50"/>
    </location>
</feature>
<reference evidence="2" key="2">
    <citation type="submission" date="2021-09" db="EMBL/GenBank/DDBJ databases">
        <authorList>
            <person name="Gilroy R."/>
        </authorList>
    </citation>
    <scope>NUCLEOTIDE SEQUENCE</scope>
    <source>
        <strain evidence="2">7886</strain>
    </source>
</reference>
<comment type="caution">
    <text evidence="2">The sequence shown here is derived from an EMBL/GenBank/DDBJ whole genome shotgun (WGS) entry which is preliminary data.</text>
</comment>
<organism evidence="2 3">
    <name type="scientific">Companilactobacillus farciminis</name>
    <dbReference type="NCBI Taxonomy" id="1612"/>
    <lineage>
        <taxon>Bacteria</taxon>
        <taxon>Bacillati</taxon>
        <taxon>Bacillota</taxon>
        <taxon>Bacilli</taxon>
        <taxon>Lactobacillales</taxon>
        <taxon>Lactobacillaceae</taxon>
        <taxon>Companilactobacillus</taxon>
    </lineage>
</organism>
<keyword evidence="1" id="KW-1133">Transmembrane helix</keyword>
<proteinExistence type="predicted"/>
<evidence type="ECO:0000256" key="1">
    <source>
        <dbReference type="SAM" id="Phobius"/>
    </source>
</evidence>
<reference evidence="2" key="1">
    <citation type="journal article" date="2021" name="PeerJ">
        <title>Extensive microbial diversity within the chicken gut microbiome revealed by metagenomics and culture.</title>
        <authorList>
            <person name="Gilroy R."/>
            <person name="Ravi A."/>
            <person name="Getino M."/>
            <person name="Pursley I."/>
            <person name="Horton D.L."/>
            <person name="Alikhan N.F."/>
            <person name="Baker D."/>
            <person name="Gharbi K."/>
            <person name="Hall N."/>
            <person name="Watson M."/>
            <person name="Adriaenssens E.M."/>
            <person name="Foster-Nyarko E."/>
            <person name="Jarju S."/>
            <person name="Secka A."/>
            <person name="Antonio M."/>
            <person name="Oren A."/>
            <person name="Chaudhuri R.R."/>
            <person name="La Ragione R."/>
            <person name="Hildebrand F."/>
            <person name="Pallen M.J."/>
        </authorList>
    </citation>
    <scope>NUCLEOTIDE SEQUENCE</scope>
    <source>
        <strain evidence="2">7886</strain>
    </source>
</reference>
<dbReference type="EMBL" id="DYWC01000231">
    <property type="protein sequence ID" value="HJF87710.1"/>
    <property type="molecule type" value="Genomic_DNA"/>
</dbReference>
<keyword evidence="1" id="KW-0812">Transmembrane</keyword>
<name>A0A921HSR9_9LACO</name>
<keyword evidence="1" id="KW-0472">Membrane</keyword>
<accession>A0A921HSR9</accession>
<evidence type="ECO:0000313" key="3">
    <source>
        <dbReference type="Proteomes" id="UP000747013"/>
    </source>
</evidence>
<gene>
    <name evidence="2" type="ORF">K8V88_09775</name>
</gene>